<keyword evidence="4" id="KW-1185">Reference proteome</keyword>
<accession>A0ABY3GL78</accession>
<dbReference type="InterPro" id="IPR041223">
    <property type="entry name" value="ApeA_NTD"/>
</dbReference>
<evidence type="ECO:0000313" key="3">
    <source>
        <dbReference type="EMBL" id="TWR92099.1"/>
    </source>
</evidence>
<protein>
    <recommendedName>
        <fullName evidence="5">ApeA N-terminal domain-containing protein</fullName>
    </recommendedName>
</protein>
<proteinExistence type="predicted"/>
<evidence type="ECO:0000259" key="2">
    <source>
        <dbReference type="Pfam" id="PF18862"/>
    </source>
</evidence>
<dbReference type="RefSeq" id="WP_146383598.1">
    <property type="nucleotide sequence ID" value="NZ_VFIO01000001.1"/>
</dbReference>
<dbReference type="Pfam" id="PF18739">
    <property type="entry name" value="HEPN_Apea"/>
    <property type="match status" value="1"/>
</dbReference>
<feature type="domain" description="Apea-like HEPN" evidence="1">
    <location>
        <begin position="319"/>
        <end position="447"/>
    </location>
</feature>
<comment type="caution">
    <text evidence="3">The sequence shown here is derived from an EMBL/GenBank/DDBJ whole genome shotgun (WGS) entry which is preliminary data.</text>
</comment>
<dbReference type="InterPro" id="IPR041229">
    <property type="entry name" value="HEPN_Apea"/>
</dbReference>
<dbReference type="Proteomes" id="UP000318428">
    <property type="component" value="Unassembled WGS sequence"/>
</dbReference>
<reference evidence="3 4" key="1">
    <citation type="submission" date="2019-06" db="EMBL/GenBank/DDBJ databases">
        <title>Pseudomonas bimorpha sp. nov. isolated from bovine raw milk and skim milk concentrate.</title>
        <authorList>
            <person name="Hofmann K."/>
            <person name="Huptas C."/>
            <person name="Doll E."/>
            <person name="Scherer S."/>
            <person name="Wenning M."/>
        </authorList>
    </citation>
    <scope>NUCLEOTIDE SEQUENCE [LARGE SCALE GENOMIC DNA]</scope>
    <source>
        <strain evidence="3 4">DSM 108989</strain>
    </source>
</reference>
<dbReference type="EMBL" id="VFIO01000001">
    <property type="protein sequence ID" value="TWR92099.1"/>
    <property type="molecule type" value="Genomic_DNA"/>
</dbReference>
<organism evidence="3 4">
    <name type="scientific">Pseudomonas saxonica</name>
    <dbReference type="NCBI Taxonomy" id="2600598"/>
    <lineage>
        <taxon>Bacteria</taxon>
        <taxon>Pseudomonadati</taxon>
        <taxon>Pseudomonadota</taxon>
        <taxon>Gammaproteobacteria</taxon>
        <taxon>Pseudomonadales</taxon>
        <taxon>Pseudomonadaceae</taxon>
        <taxon>Pseudomonas</taxon>
    </lineage>
</organism>
<evidence type="ECO:0000259" key="1">
    <source>
        <dbReference type="Pfam" id="PF18739"/>
    </source>
</evidence>
<evidence type="ECO:0008006" key="5">
    <source>
        <dbReference type="Google" id="ProtNLM"/>
    </source>
</evidence>
<name>A0ABY3GL78_9PSED</name>
<sequence>MESKTIKESGYFWWRNEPIPEDDIVPESAVAGDLIITDDGRISIELHGYLPSADHPMSRIFVGSGNSCPDIEGRLKNSSEHVLLTDVHTQGGKASFGGISYENYGATNCLIGSKPFPESKGEIMFDGLSIPLTGFEDWLGLGSIETSRTKRKLIATHKKQKNIKYTLEDRSTISVEFDLLAPMFGNQKNHVINIAEKVSFKYLSKPKKTSSELKKYFSSITDLFLVLTGSDYNVEWPFLTIGRTVSSTKSYRFYFLRSRTSAAPPTRHNCLLTFPAIREEFGHLFQQWQIKREELGPGMSLYLGTRRGVELYVEHRFVNLIWGLESLHRTLNKDSPPTKLELKAQRIIGQIKLAKDRKWLEAKLEYSAEPSLAERLVECIKLLPLNFTAQSLRDFCNECAVKRNDISHFGGQRAPGGYEDFLGKIYSLNNALSNIYPAIILKLCGVNDLLLLNMLSTGRASSRIRYTLNEVGLHIKEGKLT</sequence>
<feature type="domain" description="ApeA N-terminal" evidence="2">
    <location>
        <begin position="9"/>
        <end position="288"/>
    </location>
</feature>
<dbReference type="Pfam" id="PF18862">
    <property type="entry name" value="ApeA_NTD1"/>
    <property type="match status" value="1"/>
</dbReference>
<evidence type="ECO:0000313" key="4">
    <source>
        <dbReference type="Proteomes" id="UP000318428"/>
    </source>
</evidence>
<gene>
    <name evidence="3" type="ORF">FJD38_00325</name>
</gene>